<evidence type="ECO:0000256" key="1">
    <source>
        <dbReference type="SAM" id="Phobius"/>
    </source>
</evidence>
<gene>
    <name evidence="2" type="ORF">Anas_07493</name>
</gene>
<keyword evidence="1" id="KW-1133">Transmembrane helix</keyword>
<dbReference type="Proteomes" id="UP000326759">
    <property type="component" value="Unassembled WGS sequence"/>
</dbReference>
<protein>
    <recommendedName>
        <fullName evidence="4">Transmembrane protein</fullName>
    </recommendedName>
</protein>
<feature type="transmembrane region" description="Helical" evidence="1">
    <location>
        <begin position="103"/>
        <end position="130"/>
    </location>
</feature>
<comment type="caution">
    <text evidence="2">The sequence shown here is derived from an EMBL/GenBank/DDBJ whole genome shotgun (WGS) entry which is preliminary data.</text>
</comment>
<dbReference type="GO" id="GO:0060857">
    <property type="term" value="P:establishment of glial blood-brain barrier"/>
    <property type="evidence" value="ECO:0007669"/>
    <property type="project" value="TreeGrafter"/>
</dbReference>
<feature type="transmembrane region" description="Helical" evidence="1">
    <location>
        <begin position="20"/>
        <end position="40"/>
    </location>
</feature>
<dbReference type="GO" id="GO:0005886">
    <property type="term" value="C:plasma membrane"/>
    <property type="evidence" value="ECO:0007669"/>
    <property type="project" value="TreeGrafter"/>
</dbReference>
<dbReference type="PANTHER" id="PTHR36694">
    <property type="entry name" value="PASIFLORA 1, ISOFORM A-RELATED"/>
    <property type="match status" value="1"/>
</dbReference>
<proteinExistence type="predicted"/>
<accession>A0A5N5SYH5</accession>
<feature type="transmembrane region" description="Helical" evidence="1">
    <location>
        <begin position="61"/>
        <end position="83"/>
    </location>
</feature>
<dbReference type="GO" id="GO:0035159">
    <property type="term" value="P:regulation of tube length, open tracheal system"/>
    <property type="evidence" value="ECO:0007669"/>
    <property type="project" value="TreeGrafter"/>
</dbReference>
<reference evidence="2 3" key="1">
    <citation type="journal article" date="2019" name="PLoS Biol.">
        <title>Sex chromosomes control vertical transmission of feminizing Wolbachia symbionts in an isopod.</title>
        <authorList>
            <person name="Becking T."/>
            <person name="Chebbi M.A."/>
            <person name="Giraud I."/>
            <person name="Moumen B."/>
            <person name="Laverre T."/>
            <person name="Caubet Y."/>
            <person name="Peccoud J."/>
            <person name="Gilbert C."/>
            <person name="Cordaux R."/>
        </authorList>
    </citation>
    <scope>NUCLEOTIDE SEQUENCE [LARGE SCALE GENOMIC DNA]</scope>
    <source>
        <strain evidence="2">ANa2</strain>
        <tissue evidence="2">Whole body excluding digestive tract and cuticle</tissue>
    </source>
</reference>
<keyword evidence="1" id="KW-0472">Membrane</keyword>
<dbReference type="EMBL" id="SEYY01018509">
    <property type="protein sequence ID" value="KAB7499266.1"/>
    <property type="molecule type" value="Genomic_DNA"/>
</dbReference>
<sequence>MEGCWSPWYYYDNVKSGSYAVAATTIFFSVCSIVYVSYCLDGGESSQFFLPLFETDVRSTMKYAGGFLLIWHLAYIVNSILMIRGVQLYHRGLMLPWLSQNLVYILMIIAYAIWLQASYYHFVSIFYYVYY</sequence>
<dbReference type="AlphaFoldDB" id="A0A5N5SYH5"/>
<evidence type="ECO:0000313" key="2">
    <source>
        <dbReference type="EMBL" id="KAB7499266.1"/>
    </source>
</evidence>
<evidence type="ECO:0008006" key="4">
    <source>
        <dbReference type="Google" id="ProtNLM"/>
    </source>
</evidence>
<dbReference type="GO" id="GO:0019991">
    <property type="term" value="P:septate junction assembly"/>
    <property type="evidence" value="ECO:0007669"/>
    <property type="project" value="TreeGrafter"/>
</dbReference>
<keyword evidence="3" id="KW-1185">Reference proteome</keyword>
<evidence type="ECO:0000313" key="3">
    <source>
        <dbReference type="Proteomes" id="UP000326759"/>
    </source>
</evidence>
<dbReference type="PANTHER" id="PTHR36694:SF11">
    <property type="entry name" value="LP21121P-RELATED"/>
    <property type="match status" value="1"/>
</dbReference>
<organism evidence="2 3">
    <name type="scientific">Armadillidium nasatum</name>
    <dbReference type="NCBI Taxonomy" id="96803"/>
    <lineage>
        <taxon>Eukaryota</taxon>
        <taxon>Metazoa</taxon>
        <taxon>Ecdysozoa</taxon>
        <taxon>Arthropoda</taxon>
        <taxon>Crustacea</taxon>
        <taxon>Multicrustacea</taxon>
        <taxon>Malacostraca</taxon>
        <taxon>Eumalacostraca</taxon>
        <taxon>Peracarida</taxon>
        <taxon>Isopoda</taxon>
        <taxon>Oniscidea</taxon>
        <taxon>Crinocheta</taxon>
        <taxon>Armadillidiidae</taxon>
        <taxon>Armadillidium</taxon>
    </lineage>
</organism>
<keyword evidence="1" id="KW-0812">Transmembrane</keyword>
<name>A0A5N5SYH5_9CRUS</name>
<dbReference type="OrthoDB" id="6572371at2759"/>